<evidence type="ECO:0000256" key="3">
    <source>
        <dbReference type="ARBA" id="ARBA00022771"/>
    </source>
</evidence>
<reference evidence="6" key="1">
    <citation type="submission" date="2020-08" db="EMBL/GenBank/DDBJ databases">
        <title>Multicomponent nature underlies the extraordinary mechanical properties of spider dragline silk.</title>
        <authorList>
            <person name="Kono N."/>
            <person name="Nakamura H."/>
            <person name="Mori M."/>
            <person name="Yoshida Y."/>
            <person name="Ohtoshi R."/>
            <person name="Malay A.D."/>
            <person name="Moran D.A.P."/>
            <person name="Tomita M."/>
            <person name="Numata K."/>
            <person name="Arakawa K."/>
        </authorList>
    </citation>
    <scope>NUCLEOTIDE SEQUENCE</scope>
</reference>
<sequence length="161" mass="18623">MRRSPGKRKSDLMEQMFRAALLRKAKQANGQKPLEEMSNHLPELPMSTSFPMDGMVDNKEFWVHEECAAWSKTVYLFGHRLRGLEETVLKAVDKLCSRCKFPGASLSCAKDNCPELYHYLCARDNWCHMDEETYTIYCPQHKQQQMTLSSHCDDSQGIQNT</sequence>
<proteinExistence type="predicted"/>
<dbReference type="Proteomes" id="UP000886998">
    <property type="component" value="Unassembled WGS sequence"/>
</dbReference>
<dbReference type="GO" id="GO:0006357">
    <property type="term" value="P:regulation of transcription by RNA polymerase II"/>
    <property type="evidence" value="ECO:0007669"/>
    <property type="project" value="TreeGrafter"/>
</dbReference>
<dbReference type="EMBL" id="BMAV01018923">
    <property type="protein sequence ID" value="GFY71543.1"/>
    <property type="molecule type" value="Genomic_DNA"/>
</dbReference>
<comment type="caution">
    <text evidence="6">The sequence shown here is derived from an EMBL/GenBank/DDBJ whole genome shotgun (WGS) entry which is preliminary data.</text>
</comment>
<dbReference type="InterPro" id="IPR013083">
    <property type="entry name" value="Znf_RING/FYVE/PHD"/>
</dbReference>
<evidence type="ECO:0000256" key="2">
    <source>
        <dbReference type="ARBA" id="ARBA00022723"/>
    </source>
</evidence>
<dbReference type="OrthoDB" id="10029243at2759"/>
<accession>A0A8X6YFU7</accession>
<evidence type="ECO:0000256" key="4">
    <source>
        <dbReference type="ARBA" id="ARBA00022833"/>
    </source>
</evidence>
<keyword evidence="3" id="KW-0863">Zinc-finger</keyword>
<keyword evidence="1" id="KW-0597">Phosphoprotein</keyword>
<evidence type="ECO:0000259" key="5">
    <source>
        <dbReference type="PROSITE" id="PS51805"/>
    </source>
</evidence>
<dbReference type="InterPro" id="IPR052440">
    <property type="entry name" value="Trans_Reg/Chrom_Remod"/>
</dbReference>
<dbReference type="InterPro" id="IPR034732">
    <property type="entry name" value="EPHD"/>
</dbReference>
<dbReference type="GO" id="GO:0005634">
    <property type="term" value="C:nucleus"/>
    <property type="evidence" value="ECO:0007669"/>
    <property type="project" value="TreeGrafter"/>
</dbReference>
<dbReference type="Pfam" id="PF13771">
    <property type="entry name" value="zf-HC5HC2H"/>
    <property type="match status" value="1"/>
</dbReference>
<keyword evidence="7" id="KW-1185">Reference proteome</keyword>
<protein>
    <submittedName>
        <fullName evidence="6">Retinoic acid-induced protein 1</fullName>
    </submittedName>
</protein>
<dbReference type="PANTHER" id="PTHR14955">
    <property type="entry name" value="RETINOIC ACID INDUCED 1/TRANSCRIPTION FACTOR 20"/>
    <property type="match status" value="1"/>
</dbReference>
<keyword evidence="2" id="KW-0479">Metal-binding</keyword>
<dbReference type="AlphaFoldDB" id="A0A8X6YFU7"/>
<dbReference type="GO" id="GO:0008270">
    <property type="term" value="F:zinc ion binding"/>
    <property type="evidence" value="ECO:0007669"/>
    <property type="project" value="UniProtKB-KW"/>
</dbReference>
<feature type="domain" description="PHD-type" evidence="5">
    <location>
        <begin position="32"/>
        <end position="142"/>
    </location>
</feature>
<evidence type="ECO:0000313" key="7">
    <source>
        <dbReference type="Proteomes" id="UP000886998"/>
    </source>
</evidence>
<organism evidence="6 7">
    <name type="scientific">Trichonephila inaurata madagascariensis</name>
    <dbReference type="NCBI Taxonomy" id="2747483"/>
    <lineage>
        <taxon>Eukaryota</taxon>
        <taxon>Metazoa</taxon>
        <taxon>Ecdysozoa</taxon>
        <taxon>Arthropoda</taxon>
        <taxon>Chelicerata</taxon>
        <taxon>Arachnida</taxon>
        <taxon>Araneae</taxon>
        <taxon>Araneomorphae</taxon>
        <taxon>Entelegynae</taxon>
        <taxon>Araneoidea</taxon>
        <taxon>Nephilidae</taxon>
        <taxon>Trichonephila</taxon>
        <taxon>Trichonephila inaurata</taxon>
    </lineage>
</organism>
<keyword evidence="4" id="KW-0862">Zinc</keyword>
<evidence type="ECO:0000313" key="6">
    <source>
        <dbReference type="EMBL" id="GFY71543.1"/>
    </source>
</evidence>
<evidence type="ECO:0000256" key="1">
    <source>
        <dbReference type="ARBA" id="ARBA00022553"/>
    </source>
</evidence>
<dbReference type="Gene3D" id="3.30.40.10">
    <property type="entry name" value="Zinc/RING finger domain, C3HC4 (zinc finger)"/>
    <property type="match status" value="1"/>
</dbReference>
<dbReference type="PANTHER" id="PTHR14955:SF4">
    <property type="entry name" value="PHD-TYPE DOMAIN-CONTAINING PROTEIN"/>
    <property type="match status" value="1"/>
</dbReference>
<dbReference type="PROSITE" id="PS51805">
    <property type="entry name" value="EPHD"/>
    <property type="match status" value="1"/>
</dbReference>
<gene>
    <name evidence="6" type="primary">Rai1_1</name>
    <name evidence="6" type="ORF">TNIN_407221</name>
</gene>
<name>A0A8X6YFU7_9ARAC</name>